<sequence length="124" mass="13655">MKNVINWFDIPTLDFDRAVKFYSTILDAEINVNDTMGQKLGFFPMENMEGVGGDIVPPNLDFKPAPGGVRVYLNCEGRLDQVLAKVEEAGGRIINPKTNIGEPGWIAVIMDTEGNSIGLHSMKE</sequence>
<proteinExistence type="predicted"/>
<reference evidence="2 3" key="1">
    <citation type="journal article" date="2015" name="Nature">
        <title>rRNA introns, odd ribosomes, and small enigmatic genomes across a large radiation of phyla.</title>
        <authorList>
            <person name="Brown C.T."/>
            <person name="Hug L.A."/>
            <person name="Thomas B.C."/>
            <person name="Sharon I."/>
            <person name="Castelle C.J."/>
            <person name="Singh A."/>
            <person name="Wilkins M.J."/>
            <person name="Williams K.H."/>
            <person name="Banfield J.F."/>
        </authorList>
    </citation>
    <scope>NUCLEOTIDE SEQUENCE [LARGE SCALE GENOMIC DNA]</scope>
</reference>
<dbReference type="InterPro" id="IPR029068">
    <property type="entry name" value="Glyas_Bleomycin-R_OHBP_Dase"/>
</dbReference>
<dbReference type="PANTHER" id="PTHR33993:SF2">
    <property type="entry name" value="VOC DOMAIN-CONTAINING PROTEIN"/>
    <property type="match status" value="1"/>
</dbReference>
<accession>A0A0G0PWX1</accession>
<gene>
    <name evidence="2" type="ORF">UT64_C0027G0005</name>
</gene>
<dbReference type="PANTHER" id="PTHR33993">
    <property type="entry name" value="GLYOXALASE-RELATED"/>
    <property type="match status" value="1"/>
</dbReference>
<organism evidence="2 3">
    <name type="scientific">Candidatus Falkowbacteria bacterium GW2011_GWF2_39_8</name>
    <dbReference type="NCBI Taxonomy" id="1618642"/>
    <lineage>
        <taxon>Bacteria</taxon>
        <taxon>Candidatus Falkowiibacteriota</taxon>
    </lineage>
</organism>
<evidence type="ECO:0000313" key="2">
    <source>
        <dbReference type="EMBL" id="KKR32634.1"/>
    </source>
</evidence>
<dbReference type="SUPFAM" id="SSF54593">
    <property type="entry name" value="Glyoxalase/Bleomycin resistance protein/Dihydroxybiphenyl dioxygenase"/>
    <property type="match status" value="1"/>
</dbReference>
<name>A0A0G0PWX1_9BACT</name>
<dbReference type="PROSITE" id="PS51819">
    <property type="entry name" value="VOC"/>
    <property type="match status" value="1"/>
</dbReference>
<dbReference type="EMBL" id="LBXO01000027">
    <property type="protein sequence ID" value="KKR32634.1"/>
    <property type="molecule type" value="Genomic_DNA"/>
</dbReference>
<dbReference type="InterPro" id="IPR052164">
    <property type="entry name" value="Anthracycline_SecMetBiosynth"/>
</dbReference>
<dbReference type="Pfam" id="PF00903">
    <property type="entry name" value="Glyoxalase"/>
    <property type="match status" value="1"/>
</dbReference>
<keyword evidence="2" id="KW-0223">Dioxygenase</keyword>
<dbReference type="Proteomes" id="UP000034137">
    <property type="component" value="Unassembled WGS sequence"/>
</dbReference>
<dbReference type="CDD" id="cd07247">
    <property type="entry name" value="SgaA_N_like"/>
    <property type="match status" value="1"/>
</dbReference>
<keyword evidence="2" id="KW-0560">Oxidoreductase</keyword>
<feature type="domain" description="VOC" evidence="1">
    <location>
        <begin position="4"/>
        <end position="122"/>
    </location>
</feature>
<comment type="caution">
    <text evidence="2">The sequence shown here is derived from an EMBL/GenBank/DDBJ whole genome shotgun (WGS) entry which is preliminary data.</text>
</comment>
<evidence type="ECO:0000313" key="3">
    <source>
        <dbReference type="Proteomes" id="UP000034137"/>
    </source>
</evidence>
<dbReference type="InterPro" id="IPR037523">
    <property type="entry name" value="VOC_core"/>
</dbReference>
<dbReference type="GO" id="GO:0051213">
    <property type="term" value="F:dioxygenase activity"/>
    <property type="evidence" value="ECO:0007669"/>
    <property type="project" value="UniProtKB-KW"/>
</dbReference>
<dbReference type="InterPro" id="IPR004360">
    <property type="entry name" value="Glyas_Fos-R_dOase_dom"/>
</dbReference>
<dbReference type="Gene3D" id="3.10.180.10">
    <property type="entry name" value="2,3-Dihydroxybiphenyl 1,2-Dioxygenase, domain 1"/>
    <property type="match status" value="1"/>
</dbReference>
<dbReference type="AlphaFoldDB" id="A0A0G0PWX1"/>
<evidence type="ECO:0000259" key="1">
    <source>
        <dbReference type="PROSITE" id="PS51819"/>
    </source>
</evidence>
<protein>
    <submittedName>
        <fullName evidence="2">Glyoxalase/bleomycin resistance protein/dioxygenase</fullName>
    </submittedName>
</protein>